<evidence type="ECO:0000256" key="10">
    <source>
        <dbReference type="SAM" id="MobiDB-lite"/>
    </source>
</evidence>
<dbReference type="PaxDb" id="121845-A0A1S3DG12"/>
<evidence type="ECO:0000313" key="13">
    <source>
        <dbReference type="RefSeq" id="XP_008481003.1"/>
    </source>
</evidence>
<dbReference type="STRING" id="121845.A0A1S3DG12"/>
<keyword evidence="12" id="KW-1185">Reference proteome</keyword>
<dbReference type="Pfam" id="PF07534">
    <property type="entry name" value="TLD"/>
    <property type="match status" value="1"/>
</dbReference>
<dbReference type="AlphaFoldDB" id="A0A1S3DG12"/>
<proteinExistence type="predicted"/>
<dbReference type="PANTHER" id="PTHR23354">
    <property type="entry name" value="NUCLEOLAR PROTEIN 7/ESTROGEN RECEPTOR COACTIVATOR-RELATED"/>
    <property type="match status" value="1"/>
</dbReference>
<comment type="subcellular location">
    <subcellularLocation>
        <location evidence="3">Cytoplasm</location>
    </subcellularLocation>
    <subcellularLocation>
        <location evidence="2">Lysosome</location>
    </subcellularLocation>
    <subcellularLocation>
        <location evidence="1">Membrane</location>
    </subcellularLocation>
</comment>
<feature type="region of interest" description="Disordered" evidence="10">
    <location>
        <begin position="1"/>
        <end position="21"/>
    </location>
</feature>
<evidence type="ECO:0000256" key="2">
    <source>
        <dbReference type="ARBA" id="ARBA00004371"/>
    </source>
</evidence>
<dbReference type="InterPro" id="IPR006571">
    <property type="entry name" value="TLDc_dom"/>
</dbReference>
<dbReference type="PROSITE" id="PS51886">
    <property type="entry name" value="TLDC"/>
    <property type="match status" value="1"/>
</dbReference>
<dbReference type="Proteomes" id="UP000079169">
    <property type="component" value="Unplaced"/>
</dbReference>
<dbReference type="PANTHER" id="PTHR23354:SF131">
    <property type="entry name" value="MTOR-ASSOCIATED PROTEIN MEAK7"/>
    <property type="match status" value="1"/>
</dbReference>
<dbReference type="OMA" id="THEIAYL"/>
<dbReference type="KEGG" id="dci:103517737"/>
<sequence>MGNEHSNKKQGSGSLKKNLSRKIKPEDVKKIKSLTNGKDVLTKVDVFELWSMEIKDSLINFYLKYYFPDKTEKIDLSTFISLYYELDGSNIDRKVEILLCFIGSYGDLINYVQALLNSCLFIYQSRDDKELWSSLNIDSDKGSLIVYANYLCMGDCNNEITFDSLQKWLSTTHEIAYLHKYVLSHMFGFNTSQRIIPTPVYNPSFTMSILDYSHIMFLNLNLMPEFQKQWRLLFSSQFQGESFTRLMACAINQGPLLVLVKDDKANIFGAYASTNLTLCPKFYGDQNSFLFTLKPDMKVFNSSGFNENFIYLNSNQQTLPNGLGFGGQFEYWGLWIDSEYGQGECNKTCSTFKDYQMLSHDKHFKIMHIELWGVGIPPPTAEEKGERSVLDADPTASALLELAGKTKHSAGLREPDVELEN</sequence>
<keyword evidence="6" id="KW-0458">Lysosome</keyword>
<dbReference type="SMART" id="SM00584">
    <property type="entry name" value="TLDc"/>
    <property type="match status" value="1"/>
</dbReference>
<evidence type="ECO:0000256" key="7">
    <source>
        <dbReference type="ARBA" id="ARBA00039594"/>
    </source>
</evidence>
<name>A0A1S3DG12_DIACI</name>
<keyword evidence="4" id="KW-0963">Cytoplasm</keyword>
<evidence type="ECO:0000256" key="8">
    <source>
        <dbReference type="ARBA" id="ARBA00041780"/>
    </source>
</evidence>
<organism evidence="12 13">
    <name type="scientific">Diaphorina citri</name>
    <name type="common">Asian citrus psyllid</name>
    <dbReference type="NCBI Taxonomy" id="121845"/>
    <lineage>
        <taxon>Eukaryota</taxon>
        <taxon>Metazoa</taxon>
        <taxon>Ecdysozoa</taxon>
        <taxon>Arthropoda</taxon>
        <taxon>Hexapoda</taxon>
        <taxon>Insecta</taxon>
        <taxon>Pterygota</taxon>
        <taxon>Neoptera</taxon>
        <taxon>Paraneoptera</taxon>
        <taxon>Hemiptera</taxon>
        <taxon>Sternorrhyncha</taxon>
        <taxon>Psylloidea</taxon>
        <taxon>Psyllidae</taxon>
        <taxon>Diaphorininae</taxon>
        <taxon>Diaphorina</taxon>
    </lineage>
</organism>
<evidence type="ECO:0000256" key="6">
    <source>
        <dbReference type="ARBA" id="ARBA00023228"/>
    </source>
</evidence>
<dbReference type="GO" id="GO:0005764">
    <property type="term" value="C:lysosome"/>
    <property type="evidence" value="ECO:0007669"/>
    <property type="project" value="UniProtKB-SubCell"/>
</dbReference>
<dbReference type="GeneID" id="103517737"/>
<dbReference type="RefSeq" id="XP_008481003.1">
    <property type="nucleotide sequence ID" value="XM_008482781.2"/>
</dbReference>
<evidence type="ECO:0000259" key="11">
    <source>
        <dbReference type="PROSITE" id="PS51886"/>
    </source>
</evidence>
<evidence type="ECO:0000256" key="4">
    <source>
        <dbReference type="ARBA" id="ARBA00022490"/>
    </source>
</evidence>
<dbReference type="GO" id="GO:0006979">
    <property type="term" value="P:response to oxidative stress"/>
    <property type="evidence" value="ECO:0007669"/>
    <property type="project" value="TreeGrafter"/>
</dbReference>
<dbReference type="GO" id="GO:0016020">
    <property type="term" value="C:membrane"/>
    <property type="evidence" value="ECO:0007669"/>
    <property type="project" value="UniProtKB-SubCell"/>
</dbReference>
<feature type="domain" description="TLDc" evidence="11">
    <location>
        <begin position="208"/>
        <end position="375"/>
    </location>
</feature>
<accession>A0A1S3DG12</accession>
<evidence type="ECO:0000256" key="5">
    <source>
        <dbReference type="ARBA" id="ARBA00023136"/>
    </source>
</evidence>
<evidence type="ECO:0000256" key="9">
    <source>
        <dbReference type="ARBA" id="ARBA00042134"/>
    </source>
</evidence>
<dbReference type="GO" id="GO:0005634">
    <property type="term" value="C:nucleus"/>
    <property type="evidence" value="ECO:0007669"/>
    <property type="project" value="TreeGrafter"/>
</dbReference>
<evidence type="ECO:0000313" key="12">
    <source>
        <dbReference type="Proteomes" id="UP000079169"/>
    </source>
</evidence>
<keyword evidence="5" id="KW-0472">Membrane</keyword>
<evidence type="ECO:0000256" key="3">
    <source>
        <dbReference type="ARBA" id="ARBA00004496"/>
    </source>
</evidence>
<reference evidence="13" key="1">
    <citation type="submission" date="2025-08" db="UniProtKB">
        <authorList>
            <consortium name="RefSeq"/>
        </authorList>
    </citation>
    <scope>IDENTIFICATION</scope>
</reference>
<protein>
    <recommendedName>
        <fullName evidence="7">MTOR-associated protein MEAK7</fullName>
    </recommendedName>
    <alternativeName>
        <fullName evidence="9">TBC/LysM-associated domain-containing protein 1</fullName>
    </alternativeName>
    <alternativeName>
        <fullName evidence="8">TLD domain-containing protein 1</fullName>
    </alternativeName>
</protein>
<evidence type="ECO:0000256" key="1">
    <source>
        <dbReference type="ARBA" id="ARBA00004370"/>
    </source>
</evidence>
<gene>
    <name evidence="13" type="primary">LOC103517737</name>
</gene>